<dbReference type="GO" id="GO:0008168">
    <property type="term" value="F:methyltransferase activity"/>
    <property type="evidence" value="ECO:0007669"/>
    <property type="project" value="UniProtKB-KW"/>
</dbReference>
<proteinExistence type="predicted"/>
<dbReference type="InterPro" id="IPR029063">
    <property type="entry name" value="SAM-dependent_MTases_sf"/>
</dbReference>
<evidence type="ECO:0000313" key="1">
    <source>
        <dbReference type="EMBL" id="HEN42782.1"/>
    </source>
</evidence>
<organism evidence="1">
    <name type="scientific">Geobacter metallireducens</name>
    <dbReference type="NCBI Taxonomy" id="28232"/>
    <lineage>
        <taxon>Bacteria</taxon>
        <taxon>Pseudomonadati</taxon>
        <taxon>Thermodesulfobacteriota</taxon>
        <taxon>Desulfuromonadia</taxon>
        <taxon>Geobacterales</taxon>
        <taxon>Geobacteraceae</taxon>
        <taxon>Geobacter</taxon>
    </lineage>
</organism>
<name>A0A831UD18_GEOME</name>
<reference evidence="1" key="1">
    <citation type="journal article" date="2020" name="mSystems">
        <title>Genome- and Community-Level Interaction Insights into Carbon Utilization and Element Cycling Functions of Hydrothermarchaeota in Hydrothermal Sediment.</title>
        <authorList>
            <person name="Zhou Z."/>
            <person name="Liu Y."/>
            <person name="Xu W."/>
            <person name="Pan J."/>
            <person name="Luo Z.H."/>
            <person name="Li M."/>
        </authorList>
    </citation>
    <scope>NUCLEOTIDE SEQUENCE [LARGE SCALE GENOMIC DNA]</scope>
    <source>
        <strain evidence="1">SpSt-349</strain>
    </source>
</reference>
<dbReference type="EMBL" id="DSOV01000044">
    <property type="protein sequence ID" value="HEN42782.1"/>
    <property type="molecule type" value="Genomic_DNA"/>
</dbReference>
<dbReference type="GO" id="GO:0032259">
    <property type="term" value="P:methylation"/>
    <property type="evidence" value="ECO:0007669"/>
    <property type="project" value="UniProtKB-KW"/>
</dbReference>
<accession>A0A831UD18</accession>
<protein>
    <submittedName>
        <fullName evidence="1">Methyltransferase domain-containing protein</fullName>
    </submittedName>
</protein>
<keyword evidence="1" id="KW-0808">Transferase</keyword>
<dbReference type="SUPFAM" id="SSF53335">
    <property type="entry name" value="S-adenosyl-L-methionine-dependent methyltransferases"/>
    <property type="match status" value="1"/>
</dbReference>
<sequence length="211" mass="24822">MKKSIIVWLRSTLMKLLCHLLFHFNGLRLRFFAHGGDQLHVGCGKNRFPGWINADIDPRADLIVFLEKRLPFRDGSLRYIYSEHVLEHVPYETGVYFLRESHRVLRPGGVIRVSMPDLDDLVDGYQSNWRRFDWLSWPEFSFIQTRAEMINAAFRWWGHQHLYNREELARALHEAGFGEITFHAFGESDHEGLRGLETRKDTTLIAEAVKR</sequence>
<keyword evidence="1" id="KW-0489">Methyltransferase</keyword>
<dbReference type="Gene3D" id="3.40.50.150">
    <property type="entry name" value="Vaccinia Virus protein VP39"/>
    <property type="match status" value="1"/>
</dbReference>
<dbReference type="AlphaFoldDB" id="A0A831UD18"/>
<dbReference type="Pfam" id="PF13489">
    <property type="entry name" value="Methyltransf_23"/>
    <property type="match status" value="1"/>
</dbReference>
<comment type="caution">
    <text evidence="1">The sequence shown here is derived from an EMBL/GenBank/DDBJ whole genome shotgun (WGS) entry which is preliminary data.</text>
</comment>
<gene>
    <name evidence="1" type="ORF">ENQ87_10495</name>
</gene>